<evidence type="ECO:0000256" key="2">
    <source>
        <dbReference type="ARBA" id="ARBA00009539"/>
    </source>
</evidence>
<gene>
    <name evidence="11" type="ORF">S7S_01135</name>
</gene>
<dbReference type="GO" id="GO:0005829">
    <property type="term" value="C:cytosol"/>
    <property type="evidence" value="ECO:0007669"/>
    <property type="project" value="TreeGrafter"/>
</dbReference>
<comment type="similarity">
    <text evidence="2 8 9">Belongs to the dihydrofolate reductase family.</text>
</comment>
<dbReference type="PANTHER" id="PTHR48069">
    <property type="entry name" value="DIHYDROFOLATE REDUCTASE"/>
    <property type="match status" value="1"/>
</dbReference>
<dbReference type="UniPathway" id="UPA00077">
    <property type="reaction ID" value="UER00158"/>
</dbReference>
<dbReference type="InterPro" id="IPR017925">
    <property type="entry name" value="DHFR_CS"/>
</dbReference>
<dbReference type="RefSeq" id="WP_008736147.1">
    <property type="nucleotide sequence ID" value="NZ_CP004387.1"/>
</dbReference>
<organism evidence="11 12">
    <name type="scientific">Isoalcanivorax pacificus W11-5</name>
    <dbReference type="NCBI Taxonomy" id="391936"/>
    <lineage>
        <taxon>Bacteria</taxon>
        <taxon>Pseudomonadati</taxon>
        <taxon>Pseudomonadota</taxon>
        <taxon>Gammaproteobacteria</taxon>
        <taxon>Oceanospirillales</taxon>
        <taxon>Alcanivoracaceae</taxon>
        <taxon>Isoalcanivorax</taxon>
    </lineage>
</organism>
<dbReference type="PROSITE" id="PS51330">
    <property type="entry name" value="DHFR_2"/>
    <property type="match status" value="1"/>
</dbReference>
<dbReference type="EC" id="1.5.1.3" evidence="3 8"/>
<evidence type="ECO:0000256" key="3">
    <source>
        <dbReference type="ARBA" id="ARBA00012856"/>
    </source>
</evidence>
<dbReference type="Proteomes" id="UP000006764">
    <property type="component" value="Chromosome"/>
</dbReference>
<sequence>MQLALIVAKADNGCIGRDNKLPWYLPGDLKYFKQATLGKPIIMGRKTWESLKGPLPGRTNIVITRQAGYQAEGAKVVPSLDEALTLAEHVALIDGADEAVVIGGAEIYGQALPRVDRMYITEVHAAVDGDAFFPGFDAAAWREIGRDSFRAEPPNQYDYSFVVYERARQA</sequence>
<dbReference type="GO" id="GO:0006730">
    <property type="term" value="P:one-carbon metabolic process"/>
    <property type="evidence" value="ECO:0007669"/>
    <property type="project" value="UniProtKB-KW"/>
</dbReference>
<evidence type="ECO:0000259" key="10">
    <source>
        <dbReference type="PROSITE" id="PS51330"/>
    </source>
</evidence>
<evidence type="ECO:0000313" key="11">
    <source>
        <dbReference type="EMBL" id="AJD46651.1"/>
    </source>
</evidence>
<keyword evidence="4 8" id="KW-0554">One-carbon metabolism</keyword>
<accession>A0A0B4XHV4</accession>
<dbReference type="GO" id="GO:0046452">
    <property type="term" value="P:dihydrofolate metabolic process"/>
    <property type="evidence" value="ECO:0007669"/>
    <property type="project" value="TreeGrafter"/>
</dbReference>
<evidence type="ECO:0000256" key="7">
    <source>
        <dbReference type="ARBA" id="ARBA00025067"/>
    </source>
</evidence>
<dbReference type="PANTHER" id="PTHR48069:SF3">
    <property type="entry name" value="DIHYDROFOLATE REDUCTASE"/>
    <property type="match status" value="1"/>
</dbReference>
<comment type="pathway">
    <text evidence="1 8">Cofactor biosynthesis; tetrahydrofolate biosynthesis; 5,6,7,8-tetrahydrofolate from 7,8-dihydrofolate: step 1/1.</text>
</comment>
<proteinExistence type="inferred from homology"/>
<evidence type="ECO:0000256" key="5">
    <source>
        <dbReference type="ARBA" id="ARBA00022857"/>
    </source>
</evidence>
<dbReference type="GO" id="GO:0004146">
    <property type="term" value="F:dihydrofolate reductase activity"/>
    <property type="evidence" value="ECO:0007669"/>
    <property type="project" value="UniProtKB-EC"/>
</dbReference>
<evidence type="ECO:0000256" key="9">
    <source>
        <dbReference type="RuleBase" id="RU004474"/>
    </source>
</evidence>
<dbReference type="Pfam" id="PF00186">
    <property type="entry name" value="DHFR_1"/>
    <property type="match status" value="1"/>
</dbReference>
<evidence type="ECO:0000256" key="8">
    <source>
        <dbReference type="PIRNR" id="PIRNR000194"/>
    </source>
</evidence>
<dbReference type="PROSITE" id="PS00075">
    <property type="entry name" value="DHFR_1"/>
    <property type="match status" value="1"/>
</dbReference>
<dbReference type="GO" id="GO:0046654">
    <property type="term" value="P:tetrahydrofolate biosynthetic process"/>
    <property type="evidence" value="ECO:0007669"/>
    <property type="project" value="UniProtKB-UniPathway"/>
</dbReference>
<evidence type="ECO:0000313" key="12">
    <source>
        <dbReference type="Proteomes" id="UP000006764"/>
    </source>
</evidence>
<dbReference type="OrthoDB" id="9804315at2"/>
<dbReference type="STRING" id="391936.S7S_01135"/>
<dbReference type="AlphaFoldDB" id="A0A0B4XHV4"/>
<evidence type="ECO:0000256" key="1">
    <source>
        <dbReference type="ARBA" id="ARBA00004903"/>
    </source>
</evidence>
<dbReference type="FunFam" id="3.40.430.10:FF:000001">
    <property type="entry name" value="Dihydrofolate reductase"/>
    <property type="match status" value="1"/>
</dbReference>
<name>A0A0B4XHV4_9GAMM</name>
<dbReference type="GO" id="GO:0070401">
    <property type="term" value="F:NADP+ binding"/>
    <property type="evidence" value="ECO:0007669"/>
    <property type="project" value="UniProtKB-ARBA"/>
</dbReference>
<dbReference type="Gene3D" id="3.40.430.10">
    <property type="entry name" value="Dihydrofolate Reductase, subunit A"/>
    <property type="match status" value="1"/>
</dbReference>
<keyword evidence="6 8" id="KW-0560">Oxidoreductase</keyword>
<dbReference type="InterPro" id="IPR024072">
    <property type="entry name" value="DHFR-like_dom_sf"/>
</dbReference>
<dbReference type="GO" id="GO:0046655">
    <property type="term" value="P:folic acid metabolic process"/>
    <property type="evidence" value="ECO:0007669"/>
    <property type="project" value="TreeGrafter"/>
</dbReference>
<evidence type="ECO:0000256" key="6">
    <source>
        <dbReference type="ARBA" id="ARBA00023002"/>
    </source>
</evidence>
<comment type="catalytic activity">
    <reaction evidence="8">
        <text>(6S)-5,6,7,8-tetrahydrofolate + NADP(+) = 7,8-dihydrofolate + NADPH + H(+)</text>
        <dbReference type="Rhea" id="RHEA:15009"/>
        <dbReference type="ChEBI" id="CHEBI:15378"/>
        <dbReference type="ChEBI" id="CHEBI:57451"/>
        <dbReference type="ChEBI" id="CHEBI:57453"/>
        <dbReference type="ChEBI" id="CHEBI:57783"/>
        <dbReference type="ChEBI" id="CHEBI:58349"/>
        <dbReference type="EC" id="1.5.1.3"/>
    </reaction>
</comment>
<dbReference type="InterPro" id="IPR001796">
    <property type="entry name" value="DHFR_dom"/>
</dbReference>
<comment type="function">
    <text evidence="7 8">Key enzyme in folate metabolism. Catalyzes an essential reaction for de novo glycine and purine synthesis, and for DNA precursor synthesis.</text>
</comment>
<keyword evidence="5 8" id="KW-0521">NADP</keyword>
<feature type="domain" description="DHFR" evidence="10">
    <location>
        <begin position="2"/>
        <end position="166"/>
    </location>
</feature>
<dbReference type="HOGENOM" id="CLU_043966_5_1_6"/>
<dbReference type="EMBL" id="CP004387">
    <property type="protein sequence ID" value="AJD46651.1"/>
    <property type="molecule type" value="Genomic_DNA"/>
</dbReference>
<dbReference type="KEGG" id="apac:S7S_01135"/>
<evidence type="ECO:0000256" key="4">
    <source>
        <dbReference type="ARBA" id="ARBA00022563"/>
    </source>
</evidence>
<dbReference type="SUPFAM" id="SSF53597">
    <property type="entry name" value="Dihydrofolate reductase-like"/>
    <property type="match status" value="1"/>
</dbReference>
<dbReference type="CDD" id="cd00209">
    <property type="entry name" value="DHFR"/>
    <property type="match status" value="1"/>
</dbReference>
<protein>
    <recommendedName>
        <fullName evidence="3 8">Dihydrofolate reductase</fullName>
        <ecNumber evidence="3 8">1.5.1.3</ecNumber>
    </recommendedName>
</protein>
<reference evidence="11 12" key="1">
    <citation type="journal article" date="2012" name="J. Bacteriol.">
        <title>Genome sequence of an alkane-degrading bacterium, Alcanivorax pacificus type strain W11-5, isolated from deep sea sediment.</title>
        <authorList>
            <person name="Lai Q."/>
            <person name="Shao Z."/>
        </authorList>
    </citation>
    <scope>NUCLEOTIDE SEQUENCE [LARGE SCALE GENOMIC DNA]</scope>
    <source>
        <strain evidence="11 12">W11-5</strain>
    </source>
</reference>
<keyword evidence="12" id="KW-1185">Reference proteome</keyword>
<dbReference type="InterPro" id="IPR012259">
    <property type="entry name" value="DHFR"/>
</dbReference>
<dbReference type="PRINTS" id="PR00070">
    <property type="entry name" value="DHFR"/>
</dbReference>
<dbReference type="PIRSF" id="PIRSF000194">
    <property type="entry name" value="DHFR"/>
    <property type="match status" value="1"/>
</dbReference>